<evidence type="ECO:0000256" key="1">
    <source>
        <dbReference type="SAM" id="SignalP"/>
    </source>
</evidence>
<dbReference type="AlphaFoldDB" id="A0A1V9F5X1"/>
<dbReference type="EMBL" id="LWBP01000210">
    <property type="protein sequence ID" value="OQP53651.1"/>
    <property type="molecule type" value="Genomic_DNA"/>
</dbReference>
<evidence type="ECO:0000313" key="3">
    <source>
        <dbReference type="EMBL" id="OQP53651.1"/>
    </source>
</evidence>
<dbReference type="OrthoDB" id="5485925at2"/>
<proteinExistence type="predicted"/>
<name>A0A1V9F5X1_9BACT</name>
<evidence type="ECO:0000313" key="4">
    <source>
        <dbReference type="Proteomes" id="UP000192276"/>
    </source>
</evidence>
<sequence length="546" mass="61892">MKQITLVFVAWFCTCSLTAQTGQLPDLHSFTVDEVTSVTFEARARDKGKAKTEVPPWIIPGGWKSYLFVDGSGSYIWSSPSPLTTNRSINFRQEGVGPYNVSKSYINSEAYHNLKPGYDWKRTYHAIYSAASFHHPNEGKVSLGFLHGENKNYVSGEAKNPMSKKYPNTIQKNCPIDPFDHTTYSGGSPYIEGWKAYNGIISAAWVPNNEATNWGQQFFSNELGPIVWPANAYVTTQGVKATCGLRHPSSIVHNNYVYVYYVESGAYADNIPDEEGCHEGIKVARAPLNDALNPLSYEVYYKAPDGEESWNRSLPVGFTKERMLDFITVKGAKATDIMGDTKNEAQEIRFSVAKVEHENYFIGVEEFIDYSDKKLWKIAIRFSVDLVNWTDRRFIVRSAPKWDEIRVNYPIFLSSDGWSNTEIDINDFYIIGTDPGVNNSVNKIHLTANTTKDFASRLMLQSLGLQHSVLPNPNAGLFTLNYYIDSLSAVEITMHSMQGHQVGMWRSEKKPGKYQEEFNISRYPAGIYLLAVRTRNRYNVYQVLKR</sequence>
<accession>A0A1V9F5X1</accession>
<dbReference type="RefSeq" id="WP_081169536.1">
    <property type="nucleotide sequence ID" value="NZ_LWBP01000210.1"/>
</dbReference>
<evidence type="ECO:0000259" key="2">
    <source>
        <dbReference type="Pfam" id="PF18962"/>
    </source>
</evidence>
<reference evidence="4" key="1">
    <citation type="submission" date="2016-04" db="EMBL/GenBank/DDBJ databases">
        <authorList>
            <person name="Chen L."/>
            <person name="Zhuang W."/>
            <person name="Wang G."/>
        </authorList>
    </citation>
    <scope>NUCLEOTIDE SEQUENCE [LARGE SCALE GENOMIC DNA]</scope>
    <source>
        <strain evidence="4">208</strain>
    </source>
</reference>
<protein>
    <recommendedName>
        <fullName evidence="2">Secretion system C-terminal sorting domain-containing protein</fullName>
    </recommendedName>
</protein>
<gene>
    <name evidence="3" type="ORF">A4R26_06690</name>
</gene>
<dbReference type="NCBIfam" id="TIGR04183">
    <property type="entry name" value="Por_Secre_tail"/>
    <property type="match status" value="1"/>
</dbReference>
<comment type="caution">
    <text evidence="3">The sequence shown here is derived from an EMBL/GenBank/DDBJ whole genome shotgun (WGS) entry which is preliminary data.</text>
</comment>
<feature type="signal peptide" evidence="1">
    <location>
        <begin position="1"/>
        <end position="19"/>
    </location>
</feature>
<organism evidence="3 4">
    <name type="scientific">Niastella populi</name>
    <dbReference type="NCBI Taxonomy" id="550983"/>
    <lineage>
        <taxon>Bacteria</taxon>
        <taxon>Pseudomonadati</taxon>
        <taxon>Bacteroidota</taxon>
        <taxon>Chitinophagia</taxon>
        <taxon>Chitinophagales</taxon>
        <taxon>Chitinophagaceae</taxon>
        <taxon>Niastella</taxon>
    </lineage>
</organism>
<dbReference type="Pfam" id="PF18962">
    <property type="entry name" value="Por_Secre_tail"/>
    <property type="match status" value="1"/>
</dbReference>
<feature type="chain" id="PRO_5012686743" description="Secretion system C-terminal sorting domain-containing protein" evidence="1">
    <location>
        <begin position="20"/>
        <end position="546"/>
    </location>
</feature>
<dbReference type="InterPro" id="IPR026444">
    <property type="entry name" value="Secre_tail"/>
</dbReference>
<keyword evidence="4" id="KW-1185">Reference proteome</keyword>
<feature type="domain" description="Secretion system C-terminal sorting" evidence="2">
    <location>
        <begin position="470"/>
        <end position="538"/>
    </location>
</feature>
<dbReference type="Proteomes" id="UP000192276">
    <property type="component" value="Unassembled WGS sequence"/>
</dbReference>
<keyword evidence="1" id="KW-0732">Signal</keyword>